<dbReference type="PROSITE" id="PS50850">
    <property type="entry name" value="MFS"/>
    <property type="match status" value="1"/>
</dbReference>
<reference evidence="7" key="1">
    <citation type="submission" date="2024-04" db="EMBL/GenBank/DDBJ databases">
        <authorList>
            <person name="Shaw F."/>
            <person name="Minotto A."/>
        </authorList>
    </citation>
    <scope>NUCLEOTIDE SEQUENCE [LARGE SCALE GENOMIC DNA]</scope>
</reference>
<evidence type="ECO:0000313" key="7">
    <source>
        <dbReference type="Proteomes" id="UP001497453"/>
    </source>
</evidence>
<comment type="subcellular location">
    <subcellularLocation>
        <location evidence="1">Membrane</location>
        <topology evidence="1">Multi-pass membrane protein</topology>
    </subcellularLocation>
</comment>
<evidence type="ECO:0000256" key="2">
    <source>
        <dbReference type="ARBA" id="ARBA00006727"/>
    </source>
</evidence>
<comment type="similarity">
    <text evidence="2">Belongs to the major facilitator superfamily. Monocarboxylate porter (TC 2.A.1.13) family.</text>
</comment>
<dbReference type="SUPFAM" id="SSF103473">
    <property type="entry name" value="MFS general substrate transporter"/>
    <property type="match status" value="1"/>
</dbReference>
<dbReference type="PANTHER" id="PTHR11360:SF234">
    <property type="entry name" value="MFS-TYPE TRANSPORTER DBAD-RELATED"/>
    <property type="match status" value="1"/>
</dbReference>
<feature type="transmembrane region" description="Helical" evidence="4">
    <location>
        <begin position="189"/>
        <end position="210"/>
    </location>
</feature>
<feature type="compositionally biased region" description="Polar residues" evidence="3">
    <location>
        <begin position="1"/>
        <end position="10"/>
    </location>
</feature>
<dbReference type="Gene3D" id="1.20.1250.20">
    <property type="entry name" value="MFS general substrate transporter like domains"/>
    <property type="match status" value="2"/>
</dbReference>
<keyword evidence="4" id="KW-0472">Membrane</keyword>
<keyword evidence="7" id="KW-1185">Reference proteome</keyword>
<feature type="domain" description="Major facilitator superfamily (MFS) profile" evidence="5">
    <location>
        <begin position="264"/>
        <end position="454"/>
    </location>
</feature>
<feature type="transmembrane region" description="Helical" evidence="4">
    <location>
        <begin position="123"/>
        <end position="144"/>
    </location>
</feature>
<keyword evidence="4" id="KW-0812">Transmembrane</keyword>
<proteinExistence type="inferred from homology"/>
<feature type="transmembrane region" description="Helical" evidence="4">
    <location>
        <begin position="56"/>
        <end position="77"/>
    </location>
</feature>
<evidence type="ECO:0000256" key="3">
    <source>
        <dbReference type="SAM" id="MobiDB-lite"/>
    </source>
</evidence>
<feature type="transmembrane region" description="Helical" evidence="4">
    <location>
        <begin position="216"/>
        <end position="237"/>
    </location>
</feature>
<evidence type="ECO:0000256" key="1">
    <source>
        <dbReference type="ARBA" id="ARBA00004141"/>
    </source>
</evidence>
<dbReference type="InterPro" id="IPR011701">
    <property type="entry name" value="MFS"/>
</dbReference>
<dbReference type="PANTHER" id="PTHR11360">
    <property type="entry name" value="MONOCARBOXYLATE TRANSPORTER"/>
    <property type="match status" value="1"/>
</dbReference>
<keyword evidence="4" id="KW-1133">Transmembrane helix</keyword>
<feature type="region of interest" description="Disordered" evidence="3">
    <location>
        <begin position="1"/>
        <end position="34"/>
    </location>
</feature>
<organism evidence="6 7">
    <name type="scientific">Somion occarium</name>
    <dbReference type="NCBI Taxonomy" id="3059160"/>
    <lineage>
        <taxon>Eukaryota</taxon>
        <taxon>Fungi</taxon>
        <taxon>Dikarya</taxon>
        <taxon>Basidiomycota</taxon>
        <taxon>Agaricomycotina</taxon>
        <taxon>Agaricomycetes</taxon>
        <taxon>Polyporales</taxon>
        <taxon>Cerrenaceae</taxon>
        <taxon>Somion</taxon>
    </lineage>
</organism>
<dbReference type="EMBL" id="OZ037954">
    <property type="protein sequence ID" value="CAL1699313.1"/>
    <property type="molecule type" value="Genomic_DNA"/>
</dbReference>
<protein>
    <recommendedName>
        <fullName evidence="5">Major facilitator superfamily (MFS) profile domain-containing protein</fullName>
    </recommendedName>
</protein>
<feature type="compositionally biased region" description="Basic and acidic residues" evidence="3">
    <location>
        <begin position="21"/>
        <end position="33"/>
    </location>
</feature>
<evidence type="ECO:0000256" key="4">
    <source>
        <dbReference type="SAM" id="Phobius"/>
    </source>
</evidence>
<evidence type="ECO:0000259" key="5">
    <source>
        <dbReference type="PROSITE" id="PS50850"/>
    </source>
</evidence>
<gene>
    <name evidence="6" type="ORF">GFSPODELE1_LOCUS2607</name>
</gene>
<feature type="transmembrane region" description="Helical" evidence="4">
    <location>
        <begin position="352"/>
        <end position="375"/>
    </location>
</feature>
<feature type="transmembrane region" description="Helical" evidence="4">
    <location>
        <begin position="387"/>
        <end position="408"/>
    </location>
</feature>
<feature type="transmembrane region" description="Helical" evidence="4">
    <location>
        <begin position="258"/>
        <end position="281"/>
    </location>
</feature>
<feature type="transmembrane region" description="Helical" evidence="4">
    <location>
        <begin position="97"/>
        <end position="116"/>
    </location>
</feature>
<feature type="transmembrane region" description="Helical" evidence="4">
    <location>
        <begin position="326"/>
        <end position="346"/>
    </location>
</feature>
<dbReference type="Proteomes" id="UP001497453">
    <property type="component" value="Chromosome 11"/>
</dbReference>
<sequence>MSELDSNLYSDTGRPGVTDVDLEHASPNEKDVSEDTVVSLSLKQTPQDPPEGGVRAWLTVIGCSFVMFISFGMIQSFGVFQDYYTRVVLSGFSPSDISWIGSVQTFLLYALGLYTGKWFDNGYFYFMIIPGSIIYIISIFMLSLCKPQHYYQFFLSQGLGMGIGMGLVTVPCISIISHYFQTRRARANGIVFAGSTLGGLLWPIMLNRLILHDVGFAWGVRITAFLCFALLFSANLLMRTRPPAIRPARTPMVKGLKVAFSDLPFNLCLVAVFITGLGLFFPFNYLELFASLHGIPPNLTQYTLALFFGSGTIFGRIVPGILADHYGILNVMLAYTIVGGGLIFLMSRADTVGGFLAFTLLYGPCGGVLPSLFPASVGCYTSNRSEYGLRLGIGCVLYGIGSLIGGPINGALLRAPSYDWESAIIFSAVTVLGGSIALIASREILVKKKGTQLI</sequence>
<feature type="transmembrane region" description="Helical" evidence="4">
    <location>
        <begin position="150"/>
        <end position="177"/>
    </location>
</feature>
<feature type="transmembrane region" description="Helical" evidence="4">
    <location>
        <begin position="420"/>
        <end position="440"/>
    </location>
</feature>
<dbReference type="InterPro" id="IPR020846">
    <property type="entry name" value="MFS_dom"/>
</dbReference>
<dbReference type="InterPro" id="IPR050327">
    <property type="entry name" value="Proton-linked_MCT"/>
</dbReference>
<name>A0ABP1CX61_9APHY</name>
<accession>A0ABP1CX61</accession>
<dbReference type="Pfam" id="PF07690">
    <property type="entry name" value="MFS_1"/>
    <property type="match status" value="1"/>
</dbReference>
<dbReference type="InterPro" id="IPR036259">
    <property type="entry name" value="MFS_trans_sf"/>
</dbReference>
<feature type="transmembrane region" description="Helical" evidence="4">
    <location>
        <begin position="301"/>
        <end position="319"/>
    </location>
</feature>
<evidence type="ECO:0000313" key="6">
    <source>
        <dbReference type="EMBL" id="CAL1699313.1"/>
    </source>
</evidence>